<comment type="cofactor">
    <cofactor evidence="1">
        <name>[4Fe-4S] cluster</name>
        <dbReference type="ChEBI" id="CHEBI:49883"/>
    </cofactor>
</comment>
<dbReference type="GO" id="GO:0046872">
    <property type="term" value="F:metal ion binding"/>
    <property type="evidence" value="ECO:0007669"/>
    <property type="project" value="UniProtKB-UniRule"/>
</dbReference>
<evidence type="ECO:0000259" key="11">
    <source>
        <dbReference type="PROSITE" id="PS51918"/>
    </source>
</evidence>
<evidence type="ECO:0000256" key="7">
    <source>
        <dbReference type="ARBA" id="ARBA00023004"/>
    </source>
</evidence>
<dbReference type="SUPFAM" id="SSF102114">
    <property type="entry name" value="Radical SAM enzymes"/>
    <property type="match status" value="1"/>
</dbReference>
<dbReference type="InterPro" id="IPR004559">
    <property type="entry name" value="HemW-like"/>
</dbReference>
<keyword evidence="10" id="KW-0963">Cytoplasm</keyword>
<dbReference type="Pfam" id="PF04055">
    <property type="entry name" value="Radical_SAM"/>
    <property type="match status" value="1"/>
</dbReference>
<keyword evidence="13" id="KW-1185">Reference proteome</keyword>
<dbReference type="InterPro" id="IPR034505">
    <property type="entry name" value="Coproporphyrinogen-III_oxidase"/>
</dbReference>
<keyword evidence="8 10" id="KW-0411">Iron-sulfur</keyword>
<proteinExistence type="inferred from homology"/>
<dbReference type="InterPro" id="IPR058240">
    <property type="entry name" value="rSAM_sf"/>
</dbReference>
<comment type="caution">
    <text evidence="12">The sequence shown here is derived from an EMBL/GenBank/DDBJ whole genome shotgun (WGS) entry which is preliminary data.</text>
</comment>
<evidence type="ECO:0000256" key="6">
    <source>
        <dbReference type="ARBA" id="ARBA00022723"/>
    </source>
</evidence>
<comment type="function">
    <text evidence="10">Probably acts as a heme chaperone, transferring heme to an unknown acceptor. Binds one molecule of heme per monomer, possibly covalently. Binds 1 [4Fe-4S] cluster. The cluster is coordinated with 3 cysteines and an exchangeable S-adenosyl-L-methionine.</text>
</comment>
<dbReference type="GO" id="GO:0004109">
    <property type="term" value="F:coproporphyrinogen oxidase activity"/>
    <property type="evidence" value="ECO:0007669"/>
    <property type="project" value="InterPro"/>
</dbReference>
<dbReference type="InterPro" id="IPR013785">
    <property type="entry name" value="Aldolase_TIM"/>
</dbReference>
<name>A0A401U7B0_9BACT</name>
<protein>
    <recommendedName>
        <fullName evidence="3 10">Heme chaperone HemW</fullName>
    </recommendedName>
</protein>
<reference evidence="12 13" key="1">
    <citation type="submission" date="2018-11" db="EMBL/GenBank/DDBJ databases">
        <title>Chryseotalea sanarue gen. nov., sp., nov., a member of the family Cytophagaceae, isolated from a brackish lake in Hamamatsu Japan.</title>
        <authorList>
            <person name="Maejima Y."/>
            <person name="Iino T."/>
            <person name="Muraguchi Y."/>
            <person name="Fukuda K."/>
            <person name="Ohkuma M."/>
            <person name="Moriuchi R."/>
            <person name="Dohra H."/>
            <person name="Kimbara K."/>
            <person name="Shintani M."/>
        </authorList>
    </citation>
    <scope>NUCLEOTIDE SEQUENCE [LARGE SCALE GENOMIC DNA]</scope>
    <source>
        <strain evidence="12 13">Ys</strain>
    </source>
</reference>
<dbReference type="GO" id="GO:0005737">
    <property type="term" value="C:cytoplasm"/>
    <property type="evidence" value="ECO:0007669"/>
    <property type="project" value="UniProtKB-SubCell"/>
</dbReference>
<dbReference type="NCBIfam" id="TIGR00539">
    <property type="entry name" value="hemN_rel"/>
    <property type="match status" value="1"/>
</dbReference>
<organism evidence="12 13">
    <name type="scientific">Chryseotalea sanaruensis</name>
    <dbReference type="NCBI Taxonomy" id="2482724"/>
    <lineage>
        <taxon>Bacteria</taxon>
        <taxon>Pseudomonadati</taxon>
        <taxon>Bacteroidota</taxon>
        <taxon>Cytophagia</taxon>
        <taxon>Cytophagales</taxon>
        <taxon>Chryseotaleaceae</taxon>
        <taxon>Chryseotalea</taxon>
    </lineage>
</organism>
<evidence type="ECO:0000256" key="9">
    <source>
        <dbReference type="ARBA" id="ARBA00023186"/>
    </source>
</evidence>
<keyword evidence="5 10" id="KW-0949">S-adenosyl-L-methionine</keyword>
<dbReference type="SMART" id="SM00729">
    <property type="entry name" value="Elp3"/>
    <property type="match status" value="1"/>
</dbReference>
<dbReference type="GO" id="GO:0051539">
    <property type="term" value="F:4 iron, 4 sulfur cluster binding"/>
    <property type="evidence" value="ECO:0007669"/>
    <property type="project" value="UniProtKB-UniRule"/>
</dbReference>
<keyword evidence="6 10" id="KW-0479">Metal-binding</keyword>
<keyword evidence="10" id="KW-0004">4Fe-4S</keyword>
<gene>
    <name evidence="12" type="ORF">SanaruYs_09920</name>
</gene>
<sequence>MVEAILQEMVLRKDYLIEERIDTIYFGGGTPSLLAASEIAKLLAAIQKHFIVLPGVEVTLEANPDDLDFDTLVAFKSVGINRLSIGIQSFHSHHLQFLHRVHNADQAKNCVQDARKAGFDNISIDLIYALTNETDEEWREDIRQALLLEPEHISSYSLTIEPQTVFGKWAKTGKLRVTDDDVAARHLEILIEQLEASGYEHYEVSNFAKAGFQSKHNSSYWKGAKYLGLGPSAHSYNKVSRQFNVANNHAYLRSIKSGEVPFEKEILSRADKVNEYILTSLRTSWGCNCDYLKNEFDYDLLLEQSAYIQDIIKNEYARLDNAVLSLTKKGKLLADKIASDLFISL</sequence>
<accession>A0A401U7B0</accession>
<comment type="subcellular location">
    <subcellularLocation>
        <location evidence="10">Cytoplasm</location>
    </subcellularLocation>
</comment>
<feature type="domain" description="Radical SAM core" evidence="11">
    <location>
        <begin position="1"/>
        <end position="200"/>
    </location>
</feature>
<keyword evidence="7 10" id="KW-0408">Iron</keyword>
<dbReference type="InterPro" id="IPR007197">
    <property type="entry name" value="rSAM"/>
</dbReference>
<dbReference type="PANTHER" id="PTHR13932">
    <property type="entry name" value="COPROPORPHYRINIGEN III OXIDASE"/>
    <property type="match status" value="1"/>
</dbReference>
<evidence type="ECO:0000256" key="8">
    <source>
        <dbReference type="ARBA" id="ARBA00023014"/>
    </source>
</evidence>
<evidence type="ECO:0000313" key="12">
    <source>
        <dbReference type="EMBL" id="GCC50774.1"/>
    </source>
</evidence>
<keyword evidence="9 10" id="KW-0143">Chaperone</keyword>
<comment type="similarity">
    <text evidence="2">Belongs to the anaerobic coproporphyrinogen-III oxidase family. HemW subfamily.</text>
</comment>
<evidence type="ECO:0000313" key="13">
    <source>
        <dbReference type="Proteomes" id="UP000288227"/>
    </source>
</evidence>
<dbReference type="EMBL" id="BHXQ01000002">
    <property type="protein sequence ID" value="GCC50774.1"/>
    <property type="molecule type" value="Genomic_DNA"/>
</dbReference>
<keyword evidence="4 10" id="KW-0349">Heme</keyword>
<evidence type="ECO:0000256" key="1">
    <source>
        <dbReference type="ARBA" id="ARBA00001966"/>
    </source>
</evidence>
<dbReference type="AlphaFoldDB" id="A0A401U7B0"/>
<dbReference type="PANTHER" id="PTHR13932:SF5">
    <property type="entry name" value="RADICAL S-ADENOSYL METHIONINE DOMAIN-CONTAINING PROTEIN 1, MITOCHONDRIAL"/>
    <property type="match status" value="1"/>
</dbReference>
<evidence type="ECO:0000256" key="4">
    <source>
        <dbReference type="ARBA" id="ARBA00022617"/>
    </source>
</evidence>
<dbReference type="InterPro" id="IPR006638">
    <property type="entry name" value="Elp3/MiaA/NifB-like_rSAM"/>
</dbReference>
<dbReference type="GO" id="GO:0006779">
    <property type="term" value="P:porphyrin-containing compound biosynthetic process"/>
    <property type="evidence" value="ECO:0007669"/>
    <property type="project" value="InterPro"/>
</dbReference>
<evidence type="ECO:0000256" key="5">
    <source>
        <dbReference type="ARBA" id="ARBA00022691"/>
    </source>
</evidence>
<dbReference type="PROSITE" id="PS51918">
    <property type="entry name" value="RADICAL_SAM"/>
    <property type="match status" value="1"/>
</dbReference>
<dbReference type="Proteomes" id="UP000288227">
    <property type="component" value="Unassembled WGS sequence"/>
</dbReference>
<evidence type="ECO:0000256" key="2">
    <source>
        <dbReference type="ARBA" id="ARBA00006100"/>
    </source>
</evidence>
<evidence type="ECO:0000256" key="10">
    <source>
        <dbReference type="RuleBase" id="RU364116"/>
    </source>
</evidence>
<dbReference type="Gene3D" id="3.20.20.70">
    <property type="entry name" value="Aldolase class I"/>
    <property type="match status" value="1"/>
</dbReference>
<evidence type="ECO:0000256" key="3">
    <source>
        <dbReference type="ARBA" id="ARBA00017228"/>
    </source>
</evidence>